<dbReference type="OrthoDB" id="4547474at2"/>
<name>A0A2Y8ZWA2_9MICO</name>
<proteinExistence type="predicted"/>
<dbReference type="AlphaFoldDB" id="A0A2Y8ZWA2"/>
<reference evidence="2" key="1">
    <citation type="submission" date="2016-10" db="EMBL/GenBank/DDBJ databases">
        <authorList>
            <person name="Varghese N."/>
            <person name="Submissions S."/>
        </authorList>
    </citation>
    <scope>NUCLEOTIDE SEQUENCE [LARGE SCALE GENOMIC DNA]</scope>
    <source>
        <strain evidence="2">DSM 22951</strain>
    </source>
</reference>
<dbReference type="EMBL" id="UESZ01000001">
    <property type="protein sequence ID" value="SSA36225.1"/>
    <property type="molecule type" value="Genomic_DNA"/>
</dbReference>
<dbReference type="Proteomes" id="UP000250028">
    <property type="component" value="Unassembled WGS sequence"/>
</dbReference>
<protein>
    <submittedName>
        <fullName evidence="1">Uncharacterized protein</fullName>
    </submittedName>
</protein>
<gene>
    <name evidence="1" type="ORF">SAMN04489750_3611</name>
</gene>
<sequence>MSTTSAAVGDFKLGKLPARPDAVSFKLSKYLEPRRLPTPPAHFGHDTGVAPWQMLGNDRVGDCVIAGGLHETMLWTKNGSQEVAVSTDAAINNYSAITGYVPGQPDTDRGTDMAVAASYRRHTGLVDASGHRHKIAAYLALTPGDVQEHLLAIYLFGAIGVGVRFPESAMQQFRDHQPWDVVPGSRIEGGHYIPAVARRNGRFIIVTWGREQPMTDAFLQEYNDESYAYVSKEYLRQGHSPEGFNMAELKADLAALG</sequence>
<evidence type="ECO:0000313" key="1">
    <source>
        <dbReference type="EMBL" id="SSA36225.1"/>
    </source>
</evidence>
<organism evidence="1 2">
    <name type="scientific">Branchiibius hedensis</name>
    <dbReference type="NCBI Taxonomy" id="672460"/>
    <lineage>
        <taxon>Bacteria</taxon>
        <taxon>Bacillati</taxon>
        <taxon>Actinomycetota</taxon>
        <taxon>Actinomycetes</taxon>
        <taxon>Micrococcales</taxon>
        <taxon>Dermacoccaceae</taxon>
        <taxon>Branchiibius</taxon>
    </lineage>
</organism>
<dbReference type="RefSeq" id="WP_146202624.1">
    <property type="nucleotide sequence ID" value="NZ_QGDN01000001.1"/>
</dbReference>
<keyword evidence="2" id="KW-1185">Reference proteome</keyword>
<accession>A0A2Y8ZWA2</accession>
<evidence type="ECO:0000313" key="2">
    <source>
        <dbReference type="Proteomes" id="UP000250028"/>
    </source>
</evidence>